<dbReference type="InterPro" id="IPR000073">
    <property type="entry name" value="AB_hydrolase_1"/>
</dbReference>
<dbReference type="InterPro" id="IPR029058">
    <property type="entry name" value="AB_hydrolase_fold"/>
</dbReference>
<proteinExistence type="predicted"/>
<evidence type="ECO:0000313" key="3">
    <source>
        <dbReference type="Proteomes" id="UP001610444"/>
    </source>
</evidence>
<dbReference type="SUPFAM" id="SSF53474">
    <property type="entry name" value="alpha/beta-Hydrolases"/>
    <property type="match status" value="1"/>
</dbReference>
<dbReference type="PANTHER" id="PTHR37017:SF10">
    <property type="entry name" value="AB HYDROLASE-1 DOMAIN-CONTAINING PROTEIN"/>
    <property type="match status" value="1"/>
</dbReference>
<comment type="caution">
    <text evidence="2">The sequence shown here is derived from an EMBL/GenBank/DDBJ whole genome shotgun (WGS) entry which is preliminary data.</text>
</comment>
<dbReference type="RefSeq" id="XP_070896846.1">
    <property type="nucleotide sequence ID" value="XM_071048295.1"/>
</dbReference>
<dbReference type="Gene3D" id="3.40.50.1820">
    <property type="entry name" value="alpha/beta hydrolase"/>
    <property type="match status" value="1"/>
</dbReference>
<protein>
    <submittedName>
        <fullName evidence="2">Alpha/beta-hydrolase</fullName>
    </submittedName>
</protein>
<dbReference type="EMBL" id="JBFXLR010000035">
    <property type="protein sequence ID" value="KAL2845823.1"/>
    <property type="molecule type" value="Genomic_DNA"/>
</dbReference>
<evidence type="ECO:0000259" key="1">
    <source>
        <dbReference type="Pfam" id="PF12697"/>
    </source>
</evidence>
<sequence>MPPSTPTIVLVHGAWHTPRSYATFISTLEARGFTVYCPHLPSCSNASPPTATYQDDVLVVRKLLQDLTAQGHRIILLMHSYGGAIGTDAVTQDLEVLLPPTTADSSSSSSTRGGVIHLLYLCAYILQPGRTIWSVIDEAQMTHLWPQFVTDFDDGTTFPVDPVLLFLGDVDEARIEAAKPHLVRSPLSAFHAETVGDAWRRLPVTFVATTKDYSVPRVYQDLMLKRVAEEGVEIRFVDVDTAHSCFISREEEVVAVVEGVVGDERNAPVV</sequence>
<name>A0ABR4K0F8_9EURO</name>
<dbReference type="InterPro" id="IPR052897">
    <property type="entry name" value="Sec-Metab_Biosynth_Hydrolase"/>
</dbReference>
<gene>
    <name evidence="2" type="ORF">BJX68DRAFT_277261</name>
</gene>
<accession>A0ABR4K0F8</accession>
<dbReference type="Proteomes" id="UP001610444">
    <property type="component" value="Unassembled WGS sequence"/>
</dbReference>
<dbReference type="PANTHER" id="PTHR37017">
    <property type="entry name" value="AB HYDROLASE-1 DOMAIN-CONTAINING PROTEIN-RELATED"/>
    <property type="match status" value="1"/>
</dbReference>
<evidence type="ECO:0000313" key="2">
    <source>
        <dbReference type="EMBL" id="KAL2845823.1"/>
    </source>
</evidence>
<dbReference type="Pfam" id="PF12697">
    <property type="entry name" value="Abhydrolase_6"/>
    <property type="match status" value="1"/>
</dbReference>
<reference evidence="2 3" key="1">
    <citation type="submission" date="2024-07" db="EMBL/GenBank/DDBJ databases">
        <title>Section-level genome sequencing and comparative genomics of Aspergillus sections Usti and Cavernicolus.</title>
        <authorList>
            <consortium name="Lawrence Berkeley National Laboratory"/>
            <person name="Nybo J.L."/>
            <person name="Vesth T.C."/>
            <person name="Theobald S."/>
            <person name="Frisvad J.C."/>
            <person name="Larsen T.O."/>
            <person name="Kjaerboelling I."/>
            <person name="Rothschild-Mancinelli K."/>
            <person name="Lyhne E.K."/>
            <person name="Kogle M.E."/>
            <person name="Barry K."/>
            <person name="Clum A."/>
            <person name="Na H."/>
            <person name="Ledsgaard L."/>
            <person name="Lin J."/>
            <person name="Lipzen A."/>
            <person name="Kuo A."/>
            <person name="Riley R."/>
            <person name="Mondo S."/>
            <person name="LaButti K."/>
            <person name="Haridas S."/>
            <person name="Pangalinan J."/>
            <person name="Salamov A.A."/>
            <person name="Simmons B.A."/>
            <person name="Magnuson J.K."/>
            <person name="Chen J."/>
            <person name="Drula E."/>
            <person name="Henrissat B."/>
            <person name="Wiebenga A."/>
            <person name="Lubbers R.J."/>
            <person name="Gomes A.C."/>
            <person name="Macurrencykelacurrency M.R."/>
            <person name="Stajich J."/>
            <person name="Grigoriev I.V."/>
            <person name="Mortensen U.H."/>
            <person name="De vries R.P."/>
            <person name="Baker S.E."/>
            <person name="Andersen M.R."/>
        </authorList>
    </citation>
    <scope>NUCLEOTIDE SEQUENCE [LARGE SCALE GENOMIC DNA]</scope>
    <source>
        <strain evidence="2 3">CBS 756.74</strain>
    </source>
</reference>
<feature type="domain" description="AB hydrolase-1" evidence="1">
    <location>
        <begin position="8"/>
        <end position="255"/>
    </location>
</feature>
<keyword evidence="3" id="KW-1185">Reference proteome</keyword>
<organism evidence="2 3">
    <name type="scientific">Aspergillus pseudodeflectus</name>
    <dbReference type="NCBI Taxonomy" id="176178"/>
    <lineage>
        <taxon>Eukaryota</taxon>
        <taxon>Fungi</taxon>
        <taxon>Dikarya</taxon>
        <taxon>Ascomycota</taxon>
        <taxon>Pezizomycotina</taxon>
        <taxon>Eurotiomycetes</taxon>
        <taxon>Eurotiomycetidae</taxon>
        <taxon>Eurotiales</taxon>
        <taxon>Aspergillaceae</taxon>
        <taxon>Aspergillus</taxon>
        <taxon>Aspergillus subgen. Nidulantes</taxon>
    </lineage>
</organism>
<dbReference type="GeneID" id="98163459"/>